<reference evidence="2" key="1">
    <citation type="journal article" date="2015" name="PLoS Genet.">
        <title>Genome Sequence and Transcriptome Analyses of Chrysochromulina tobin: Metabolic Tools for Enhanced Algal Fitness in the Prominent Order Prymnesiales (Haptophyceae).</title>
        <authorList>
            <person name="Hovde B.T."/>
            <person name="Deodato C.R."/>
            <person name="Hunsperger H.M."/>
            <person name="Ryken S.A."/>
            <person name="Yost W."/>
            <person name="Jha R.K."/>
            <person name="Patterson J."/>
            <person name="Monnat R.J. Jr."/>
            <person name="Barlow S.B."/>
            <person name="Starkenburg S.R."/>
            <person name="Cattolico R.A."/>
        </authorList>
    </citation>
    <scope>NUCLEOTIDE SEQUENCE</scope>
    <source>
        <strain evidence="2">CCMP291</strain>
    </source>
</reference>
<sequence>MVLPAAIKRVLSLCTPVPTAALHGPRTAAAREAVPVCDGCKRPSANLMVNEFGVTCAACCMHALLGGDDAPCVRCGGPCVEGQMNAQHVCFACLCVEACGGEREAMAELQRVMALTKGETPPGTRVTLRAACEDMEAHVRDTAAVLAAAPVPPLGAPAVVRSFDAATRMYTVALSDGSGALLQRPTDGVRMEGQKIDLPARGGALPPL</sequence>
<comment type="caution">
    <text evidence="1">The sequence shown here is derived from an EMBL/GenBank/DDBJ whole genome shotgun (WGS) entry which is preliminary data.</text>
</comment>
<keyword evidence="2" id="KW-1185">Reference proteome</keyword>
<name>A0A0M0JXB1_9EUKA</name>
<dbReference type="AlphaFoldDB" id="A0A0M0JXB1"/>
<evidence type="ECO:0000313" key="2">
    <source>
        <dbReference type="Proteomes" id="UP000037460"/>
    </source>
</evidence>
<accession>A0A0M0JXB1</accession>
<organism evidence="1 2">
    <name type="scientific">Chrysochromulina tobinii</name>
    <dbReference type="NCBI Taxonomy" id="1460289"/>
    <lineage>
        <taxon>Eukaryota</taxon>
        <taxon>Haptista</taxon>
        <taxon>Haptophyta</taxon>
        <taxon>Prymnesiophyceae</taxon>
        <taxon>Prymnesiales</taxon>
        <taxon>Chrysochromulinaceae</taxon>
        <taxon>Chrysochromulina</taxon>
    </lineage>
</organism>
<protein>
    <submittedName>
        <fullName evidence="1">Uncharacterized protein</fullName>
    </submittedName>
</protein>
<dbReference type="EMBL" id="JWZX01002067">
    <property type="protein sequence ID" value="KOO31195.1"/>
    <property type="molecule type" value="Genomic_DNA"/>
</dbReference>
<gene>
    <name evidence="1" type="ORF">Ctob_012227</name>
</gene>
<dbReference type="Proteomes" id="UP000037460">
    <property type="component" value="Unassembled WGS sequence"/>
</dbReference>
<evidence type="ECO:0000313" key="1">
    <source>
        <dbReference type="EMBL" id="KOO31195.1"/>
    </source>
</evidence>
<proteinExistence type="predicted"/>